<accession>A0ABN8VNJ9</accession>
<name>A0ABN8VNJ9_SACEU</name>
<dbReference type="InterPro" id="IPR007109">
    <property type="entry name" value="Brix"/>
</dbReference>
<dbReference type="Pfam" id="PF04427">
    <property type="entry name" value="Brix"/>
    <property type="match status" value="1"/>
</dbReference>
<dbReference type="Proteomes" id="UP001152964">
    <property type="component" value="Chromosome 15"/>
</dbReference>
<evidence type="ECO:0000313" key="4">
    <source>
        <dbReference type="Proteomes" id="UP001152964"/>
    </source>
</evidence>
<proteinExistence type="predicted"/>
<feature type="compositionally biased region" description="Acidic residues" evidence="1">
    <location>
        <begin position="296"/>
        <end position="305"/>
    </location>
</feature>
<feature type="region of interest" description="Disordered" evidence="1">
    <location>
        <begin position="357"/>
        <end position="450"/>
    </location>
</feature>
<dbReference type="EMBL" id="OX291505">
    <property type="protein sequence ID" value="CAI1723324.1"/>
    <property type="molecule type" value="Genomic_DNA"/>
</dbReference>
<feature type="compositionally biased region" description="Acidic residues" evidence="1">
    <location>
        <begin position="437"/>
        <end position="450"/>
    </location>
</feature>
<evidence type="ECO:0000259" key="2">
    <source>
        <dbReference type="PROSITE" id="PS50833"/>
    </source>
</evidence>
<gene>
    <name evidence="3" type="primary">U6500O02310</name>
    <name evidence="3" type="ORF">SEUBUCD650_0O02310</name>
</gene>
<dbReference type="PANTHER" id="PTHR12661">
    <property type="entry name" value="PETER PAN-RELATED"/>
    <property type="match status" value="1"/>
</dbReference>
<dbReference type="SMART" id="SM00879">
    <property type="entry name" value="Brix"/>
    <property type="match status" value="1"/>
</dbReference>
<reference evidence="3" key="1">
    <citation type="submission" date="2022-08" db="EMBL/GenBank/DDBJ databases">
        <authorList>
            <person name="Byrne P K."/>
        </authorList>
    </citation>
    <scope>NUCLEOTIDE SEQUENCE</scope>
    <source>
        <strain evidence="3">UCD650</strain>
    </source>
</reference>
<feature type="region of interest" description="Disordered" evidence="1">
    <location>
        <begin position="274"/>
        <end position="324"/>
    </location>
</feature>
<organism evidence="3 4">
    <name type="scientific">Saccharomyces eubayanus</name>
    <name type="common">Yeast</name>
    <dbReference type="NCBI Taxonomy" id="1080349"/>
    <lineage>
        <taxon>Eukaryota</taxon>
        <taxon>Fungi</taxon>
        <taxon>Dikarya</taxon>
        <taxon>Ascomycota</taxon>
        <taxon>Saccharomycotina</taxon>
        <taxon>Saccharomycetes</taxon>
        <taxon>Saccharomycetales</taxon>
        <taxon>Saccharomycetaceae</taxon>
        <taxon>Saccharomyces</taxon>
    </lineage>
</organism>
<sequence>MAKRRQKKRTHAQVVPEQEKGIPKSMVIRVGQTSLANHSLNQLVKDFRQIMQPHTAIKLKERKSNKLKDFVVMCGPLGVTHLFMFTQSEKTGNVSLKIARTPQGPTVTFQVMDYSLGKDIKKFLKRPKSLNNDDVLNPPLLVLNGFSTSKKSDEDNQDVNVEKVVVSMFQNISPPLNPARTSLNSIKRVFMINKDRATGEISMRHYFIDIREVEISRNLKRLYKAKNNLSKTVPNLHRKDDISSLILDHDLGAYTSESEIEDDAIVRVVDNQDVKAKQSQNSKPQKKSAETKDAKEEGEEEDVEMEEPKRHEPSQPTPRKKAIKLTELGPRLTLKLVKIEEGICSGKVLHHEYVQKSSGEIRELEKRHAAKMRLKEQRKKEQEENIAKKKAVKDAKKERKLERRKARAAEEGDGENKADAVSDDESSSSEDEHYSDVPEDLDSDLFSEVE</sequence>
<keyword evidence="4" id="KW-1185">Reference proteome</keyword>
<dbReference type="InterPro" id="IPR045112">
    <property type="entry name" value="PPAN-like"/>
</dbReference>
<protein>
    <recommendedName>
        <fullName evidence="2">Brix domain-containing protein</fullName>
    </recommendedName>
</protein>
<evidence type="ECO:0000256" key="1">
    <source>
        <dbReference type="SAM" id="MobiDB-lite"/>
    </source>
</evidence>
<dbReference type="PANTHER" id="PTHR12661:SF5">
    <property type="entry name" value="SUPPRESSOR OF SWI4 1 HOMOLOG"/>
    <property type="match status" value="1"/>
</dbReference>
<dbReference type="PROSITE" id="PS50833">
    <property type="entry name" value="BRIX"/>
    <property type="match status" value="1"/>
</dbReference>
<feature type="domain" description="Brix" evidence="2">
    <location>
        <begin position="26"/>
        <end position="345"/>
    </location>
</feature>
<feature type="compositionally biased region" description="Basic and acidic residues" evidence="1">
    <location>
        <begin position="357"/>
        <end position="420"/>
    </location>
</feature>
<evidence type="ECO:0000313" key="3">
    <source>
        <dbReference type="EMBL" id="CAI1723324.1"/>
    </source>
</evidence>